<dbReference type="InterPro" id="IPR001021">
    <property type="entry name" value="Ribosomal_bL25_long"/>
</dbReference>
<protein>
    <recommendedName>
        <fullName evidence="5">Large ribosomal subunit protein bL25</fullName>
    </recommendedName>
    <alternativeName>
        <fullName evidence="5">General stress protein CTC</fullName>
    </alternativeName>
</protein>
<dbReference type="GO" id="GO:0006412">
    <property type="term" value="P:translation"/>
    <property type="evidence" value="ECO:0007669"/>
    <property type="project" value="UniProtKB-UniRule"/>
</dbReference>
<dbReference type="GO" id="GO:0022625">
    <property type="term" value="C:cytosolic large ribosomal subunit"/>
    <property type="evidence" value="ECO:0007669"/>
    <property type="project" value="TreeGrafter"/>
</dbReference>
<dbReference type="InterPro" id="IPR020056">
    <property type="entry name" value="Rbsml_bL25/Gln-tRNA_synth_N"/>
</dbReference>
<evidence type="ECO:0000256" key="2">
    <source>
        <dbReference type="ARBA" id="ARBA00022884"/>
    </source>
</evidence>
<dbReference type="SUPFAM" id="SSF50715">
    <property type="entry name" value="Ribosomal protein L25-like"/>
    <property type="match status" value="1"/>
</dbReference>
<dbReference type="PANTHER" id="PTHR33284:SF1">
    <property type="entry name" value="RIBOSOMAL PROTEIN L25_GLN-TRNA SYNTHETASE, ANTI-CODON-BINDING DOMAIN-CONTAINING PROTEIN"/>
    <property type="match status" value="1"/>
</dbReference>
<dbReference type="InterPro" id="IPR029751">
    <property type="entry name" value="Ribosomal_L25_dom"/>
</dbReference>
<evidence type="ECO:0000256" key="1">
    <source>
        <dbReference type="ARBA" id="ARBA00022730"/>
    </source>
</evidence>
<evidence type="ECO:0000259" key="7">
    <source>
        <dbReference type="Pfam" id="PF14693"/>
    </source>
</evidence>
<reference evidence="8" key="1">
    <citation type="journal article" date="2020" name="mSystems">
        <title>Genome- and Community-Level Interaction Insights into Carbon Utilization and Element Cycling Functions of Hydrothermarchaeota in Hydrothermal Sediment.</title>
        <authorList>
            <person name="Zhou Z."/>
            <person name="Liu Y."/>
            <person name="Xu W."/>
            <person name="Pan J."/>
            <person name="Luo Z.H."/>
            <person name="Li M."/>
        </authorList>
    </citation>
    <scope>NUCLEOTIDE SEQUENCE [LARGE SCALE GENOMIC DNA]</scope>
    <source>
        <strain evidence="8">SpSt-751</strain>
    </source>
</reference>
<dbReference type="PANTHER" id="PTHR33284">
    <property type="entry name" value="RIBOSOMAL PROTEIN L25/GLN-TRNA SYNTHETASE, ANTI-CODON-BINDING DOMAIN-CONTAINING PROTEIN"/>
    <property type="match status" value="1"/>
</dbReference>
<dbReference type="Gene3D" id="2.40.240.10">
    <property type="entry name" value="Ribosomal Protein L25, Chain P"/>
    <property type="match status" value="1"/>
</dbReference>
<dbReference type="EMBL" id="DTGA01000094">
    <property type="protein sequence ID" value="HGB31040.1"/>
    <property type="molecule type" value="Genomic_DNA"/>
</dbReference>
<evidence type="ECO:0000256" key="4">
    <source>
        <dbReference type="ARBA" id="ARBA00023274"/>
    </source>
</evidence>
<organism evidence="8">
    <name type="scientific">Dictyoglomus turgidum</name>
    <dbReference type="NCBI Taxonomy" id="513050"/>
    <lineage>
        <taxon>Bacteria</taxon>
        <taxon>Pseudomonadati</taxon>
        <taxon>Dictyoglomota</taxon>
        <taxon>Dictyoglomia</taxon>
        <taxon>Dictyoglomales</taxon>
        <taxon>Dictyoglomaceae</taxon>
        <taxon>Dictyoglomus</taxon>
    </lineage>
</organism>
<dbReference type="AlphaFoldDB" id="A0A7C3SN73"/>
<comment type="similarity">
    <text evidence="5">Belongs to the bacterial ribosomal protein bL25 family. CTC subfamily.</text>
</comment>
<comment type="subunit">
    <text evidence="5">Part of the 50S ribosomal subunit; part of the 5S rRNA/L5/L18/L25 subcomplex. Contacts the 5S rRNA. Binds to the 5S rRNA independently of L5 and L18.</text>
</comment>
<keyword evidence="3 5" id="KW-0689">Ribosomal protein</keyword>
<comment type="caution">
    <text evidence="8">The sequence shown here is derived from an EMBL/GenBank/DDBJ whole genome shotgun (WGS) entry which is preliminary data.</text>
</comment>
<keyword evidence="2 5" id="KW-0694">RNA-binding</keyword>
<evidence type="ECO:0000256" key="5">
    <source>
        <dbReference type="HAMAP-Rule" id="MF_01334"/>
    </source>
</evidence>
<dbReference type="Gene3D" id="2.170.120.20">
    <property type="entry name" value="Ribosomal protein L25, beta domain"/>
    <property type="match status" value="1"/>
</dbReference>
<dbReference type="NCBIfam" id="TIGR00731">
    <property type="entry name" value="bL25_bact_ctc"/>
    <property type="match status" value="1"/>
</dbReference>
<comment type="function">
    <text evidence="5">This is one of the proteins that binds to the 5S RNA in the ribosome where it forms part of the central protuberance.</text>
</comment>
<keyword evidence="4 5" id="KW-0687">Ribonucleoprotein</keyword>
<keyword evidence="1 5" id="KW-0699">rRNA-binding</keyword>
<sequence length="209" mass="23280">MDVVEIKVKKREKLGKESAKKFRRLGLVPGVMYGAHLKENLHVLIERKTLWDLIKRGHSKEQHILKIIVEDEDNNNSITETALLQDIQIDPLTDEPIHVDFHAVTLEEVVDVYVPVVLKGEPKGVKQGGLLQHGVEEILVRALPLDIPTHIEVDISNLEIGDAITVGDLNISDKIKVLTPLDEVVVALVTPQRYTEESTTVSEGTGESQ</sequence>
<dbReference type="Pfam" id="PF14693">
    <property type="entry name" value="Ribosomal_TL5_C"/>
    <property type="match status" value="1"/>
</dbReference>
<dbReference type="Pfam" id="PF01386">
    <property type="entry name" value="Ribosomal_L25p"/>
    <property type="match status" value="1"/>
</dbReference>
<evidence type="ECO:0000313" key="8">
    <source>
        <dbReference type="EMBL" id="HGB31040.1"/>
    </source>
</evidence>
<dbReference type="NCBIfam" id="NF004139">
    <property type="entry name" value="PRK05618.4-2"/>
    <property type="match status" value="1"/>
</dbReference>
<proteinExistence type="inferred from homology"/>
<dbReference type="InterPro" id="IPR020930">
    <property type="entry name" value="Ribosomal_uL5_bac-type"/>
</dbReference>
<dbReference type="GO" id="GO:0008097">
    <property type="term" value="F:5S rRNA binding"/>
    <property type="evidence" value="ECO:0007669"/>
    <property type="project" value="InterPro"/>
</dbReference>
<accession>A0A7C3SN73</accession>
<feature type="domain" description="Large ribosomal subunit protein bL25 beta" evidence="7">
    <location>
        <begin position="110"/>
        <end position="191"/>
    </location>
</feature>
<dbReference type="InterPro" id="IPR037121">
    <property type="entry name" value="Ribosomal_bL25_C"/>
</dbReference>
<dbReference type="CDD" id="cd00495">
    <property type="entry name" value="Ribosomal_L25_TL5_CTC"/>
    <property type="match status" value="1"/>
</dbReference>
<dbReference type="InterPro" id="IPR011035">
    <property type="entry name" value="Ribosomal_bL25/Gln-tRNA_synth"/>
</dbReference>
<evidence type="ECO:0000256" key="3">
    <source>
        <dbReference type="ARBA" id="ARBA00022980"/>
    </source>
</evidence>
<dbReference type="GO" id="GO:0003735">
    <property type="term" value="F:structural constituent of ribosome"/>
    <property type="evidence" value="ECO:0007669"/>
    <property type="project" value="InterPro"/>
</dbReference>
<name>A0A7C3SN73_9BACT</name>
<feature type="domain" description="Large ribosomal subunit protein bL25 L25" evidence="6">
    <location>
        <begin position="6"/>
        <end position="101"/>
    </location>
</feature>
<dbReference type="InterPro" id="IPR020057">
    <property type="entry name" value="Ribosomal_bL25_b-dom"/>
</dbReference>
<gene>
    <name evidence="5" type="primary">rplY</name>
    <name evidence="5" type="synonym">ctc</name>
    <name evidence="8" type="ORF">ENV35_04105</name>
</gene>
<evidence type="ECO:0000259" key="6">
    <source>
        <dbReference type="Pfam" id="PF01386"/>
    </source>
</evidence>
<dbReference type="HAMAP" id="MF_01334">
    <property type="entry name" value="Ribosomal_bL25_CTC"/>
    <property type="match status" value="1"/>
</dbReference>